<organism evidence="3 4">
    <name type="scientific">Thyridium curvatum</name>
    <dbReference type="NCBI Taxonomy" id="1093900"/>
    <lineage>
        <taxon>Eukaryota</taxon>
        <taxon>Fungi</taxon>
        <taxon>Dikarya</taxon>
        <taxon>Ascomycota</taxon>
        <taxon>Pezizomycotina</taxon>
        <taxon>Sordariomycetes</taxon>
        <taxon>Sordariomycetidae</taxon>
        <taxon>Thyridiales</taxon>
        <taxon>Thyridiaceae</taxon>
        <taxon>Thyridium</taxon>
    </lineage>
</organism>
<gene>
    <name evidence="2" type="ORF">E0L32_001533</name>
    <name evidence="3" type="ORF">E0L32_001665</name>
</gene>
<evidence type="ECO:0000313" key="2">
    <source>
        <dbReference type="EMBL" id="TPX09073.1"/>
    </source>
</evidence>
<dbReference type="AlphaFoldDB" id="A0A507AH40"/>
<dbReference type="InParanoid" id="A0A507AH40"/>
<reference evidence="3 4" key="1">
    <citation type="submission" date="2019-06" db="EMBL/GenBank/DDBJ databases">
        <title>Draft genome sequence of the filamentous fungus Phialemoniopsis curvata isolated from diesel fuel.</title>
        <authorList>
            <person name="Varaljay V.A."/>
            <person name="Lyon W.J."/>
            <person name="Crouch A.L."/>
            <person name="Drake C.E."/>
            <person name="Hollomon J.M."/>
            <person name="Nadeau L.J."/>
            <person name="Nunn H.S."/>
            <person name="Stevenson B.S."/>
            <person name="Bojanowski C.L."/>
            <person name="Crookes-Goodson W.J."/>
        </authorList>
    </citation>
    <scope>NUCLEOTIDE SEQUENCE [LARGE SCALE GENOMIC DNA]</scope>
    <source>
        <strain evidence="3 4">D216</strain>
    </source>
</reference>
<dbReference type="RefSeq" id="XP_030990784.1">
    <property type="nucleotide sequence ID" value="XM_031135623.1"/>
</dbReference>
<protein>
    <submittedName>
        <fullName evidence="3">Uncharacterized protein</fullName>
    </submittedName>
</protein>
<comment type="caution">
    <text evidence="3">The sequence shown here is derived from an EMBL/GenBank/DDBJ whole genome shotgun (WGS) entry which is preliminary data.</text>
</comment>
<dbReference type="EMBL" id="SKBQ01000006">
    <property type="protein sequence ID" value="TPX09073.1"/>
    <property type="molecule type" value="Genomic_DNA"/>
</dbReference>
<feature type="compositionally biased region" description="Acidic residues" evidence="1">
    <location>
        <begin position="289"/>
        <end position="302"/>
    </location>
</feature>
<feature type="compositionally biased region" description="Acidic residues" evidence="1">
    <location>
        <begin position="309"/>
        <end position="327"/>
    </location>
</feature>
<dbReference type="EMBL" id="SKBQ01000006">
    <property type="protein sequence ID" value="TPX09205.1"/>
    <property type="molecule type" value="Genomic_DNA"/>
</dbReference>
<name>A0A507AH40_9PEZI</name>
<dbReference type="GeneID" id="41968980"/>
<feature type="region of interest" description="Disordered" evidence="1">
    <location>
        <begin position="240"/>
        <end position="327"/>
    </location>
</feature>
<evidence type="ECO:0000313" key="3">
    <source>
        <dbReference type="EMBL" id="TPX09205.1"/>
    </source>
</evidence>
<accession>A0A507AH40</accession>
<evidence type="ECO:0000256" key="1">
    <source>
        <dbReference type="SAM" id="MobiDB-lite"/>
    </source>
</evidence>
<keyword evidence="4" id="KW-1185">Reference proteome</keyword>
<proteinExistence type="predicted"/>
<evidence type="ECO:0000313" key="4">
    <source>
        <dbReference type="Proteomes" id="UP000319257"/>
    </source>
</evidence>
<sequence length="327" mass="36436">MSTPKKKVPAKPFDRNDPEDVRFIKDNPPRLTVKRCEAVRACFAKKVSGRPLASAGGRATGEREKLVKFGPRSGAHDAQWMALKVRVDVTRRRHLKDRIGLVQNVLASRRVATYAGAPGTGVTEVPLPVLDGAENEAPFYGMGARFDTGAAARGAARAADDVYIQDGPTHTVPVLGYVRQGAGKYATVDLERVEVREEFGIWLYNATKKITYRHWTWGYSYVWEAARDEQGDWSFTRKEFSATPPTLQDENPTRGPVRKKLPVAVEANRDRWTGKLVPNPYIDKRDEGEAPPDEPQSDDETEPFSPVDVAEDPEQVDGEDGDSEDEW</sequence>
<dbReference type="Proteomes" id="UP000319257">
    <property type="component" value="Unassembled WGS sequence"/>
</dbReference>